<evidence type="ECO:0000313" key="2">
    <source>
        <dbReference type="EMBL" id="KKN91978.1"/>
    </source>
</evidence>
<comment type="caution">
    <text evidence="2">The sequence shown here is derived from an EMBL/GenBank/DDBJ whole genome shotgun (WGS) entry which is preliminary data.</text>
</comment>
<dbReference type="EMBL" id="LAZR01000098">
    <property type="protein sequence ID" value="KKN91978.1"/>
    <property type="molecule type" value="Genomic_DNA"/>
</dbReference>
<accession>A0A0F9XIZ2</accession>
<reference evidence="2" key="1">
    <citation type="journal article" date="2015" name="Nature">
        <title>Complex archaea that bridge the gap between prokaryotes and eukaryotes.</title>
        <authorList>
            <person name="Spang A."/>
            <person name="Saw J.H."/>
            <person name="Jorgensen S.L."/>
            <person name="Zaremba-Niedzwiedzka K."/>
            <person name="Martijn J."/>
            <person name="Lind A.E."/>
            <person name="van Eijk R."/>
            <person name="Schleper C."/>
            <person name="Guy L."/>
            <person name="Ettema T.J."/>
        </authorList>
    </citation>
    <scope>NUCLEOTIDE SEQUENCE</scope>
</reference>
<proteinExistence type="predicted"/>
<name>A0A0F9XIZ2_9ZZZZ</name>
<gene>
    <name evidence="2" type="ORF">LCGC14_0212590</name>
</gene>
<sequence>MKDVVPSIFRSLEKEAGQGGFDTIVAAAVASFAAHRNPSERQAHEFGRLVAPAWDKIGTKTKRALAAALSQSPRVPRSIVEKLIAAPIVTAAPFLLASPCLTADDIETLTKRSSPKLKRILDRRQAAEQATLSQLAGAGGPAAVPAPTSAPLGAAKKEAANVADADEDVAPKSHTGEPANVSAARATLLRLAEPGKHLAQPEASAPTTVGGVVEKARSECKQLAYDGLAHMLTLTAPRMREIIDDPTGEILAAALKAISVGPADALTIIMLLKPRVGLDIAAFTAMKSAYRDLDIDACRGRFGLSSALPARNRATHQRQYTDLEPRIEASAPRPAFGRRRVLPSRTEQLGIKR</sequence>
<protein>
    <recommendedName>
        <fullName evidence="3">DUF2336 domain-containing protein</fullName>
    </recommendedName>
</protein>
<organism evidence="2">
    <name type="scientific">marine sediment metagenome</name>
    <dbReference type="NCBI Taxonomy" id="412755"/>
    <lineage>
        <taxon>unclassified sequences</taxon>
        <taxon>metagenomes</taxon>
        <taxon>ecological metagenomes</taxon>
    </lineage>
</organism>
<evidence type="ECO:0000256" key="1">
    <source>
        <dbReference type="SAM" id="MobiDB-lite"/>
    </source>
</evidence>
<dbReference type="AlphaFoldDB" id="A0A0F9XIZ2"/>
<evidence type="ECO:0008006" key="3">
    <source>
        <dbReference type="Google" id="ProtNLM"/>
    </source>
</evidence>
<feature type="region of interest" description="Disordered" evidence="1">
    <location>
        <begin position="155"/>
        <end position="180"/>
    </location>
</feature>